<dbReference type="SUPFAM" id="SSF159941">
    <property type="entry name" value="MM3350-like"/>
    <property type="match status" value="1"/>
</dbReference>
<accession>A0A1M5AL77</accession>
<feature type="domain" description="Plasmid pRiA4b Orf3-like" evidence="1">
    <location>
        <begin position="11"/>
        <end position="171"/>
    </location>
</feature>
<name>A0A1M5AL77_9FLAO</name>
<protein>
    <submittedName>
        <fullName evidence="2">PRiA4b ORF-3-like protein</fullName>
    </submittedName>
</protein>
<dbReference type="InterPro" id="IPR024047">
    <property type="entry name" value="MM3350-like_sf"/>
</dbReference>
<dbReference type="InterPro" id="IPR012912">
    <property type="entry name" value="Plasmid_pRiA4b_Orf3-like"/>
</dbReference>
<proteinExistence type="predicted"/>
<dbReference type="Pfam" id="PF07929">
    <property type="entry name" value="PRiA4_ORF3"/>
    <property type="match status" value="1"/>
</dbReference>
<dbReference type="Gene3D" id="3.10.290.30">
    <property type="entry name" value="MM3350-like"/>
    <property type="match status" value="1"/>
</dbReference>
<dbReference type="AlphaFoldDB" id="A0A1M5AL77"/>
<evidence type="ECO:0000259" key="1">
    <source>
        <dbReference type="Pfam" id="PF07929"/>
    </source>
</evidence>
<reference evidence="2 3" key="1">
    <citation type="submission" date="2016-11" db="EMBL/GenBank/DDBJ databases">
        <authorList>
            <person name="Jaros S."/>
            <person name="Januszkiewicz K."/>
            <person name="Wedrychowicz H."/>
        </authorList>
    </citation>
    <scope>NUCLEOTIDE SEQUENCE [LARGE SCALE GENOMIC DNA]</scope>
    <source>
        <strain evidence="2 3">DSM 25660</strain>
    </source>
</reference>
<gene>
    <name evidence="2" type="ORF">SAMN05444377_106127</name>
</gene>
<dbReference type="STRING" id="1124188.SAMN05444377_106127"/>
<evidence type="ECO:0000313" key="2">
    <source>
        <dbReference type="EMBL" id="SHF31021.1"/>
    </source>
</evidence>
<dbReference type="Proteomes" id="UP000184147">
    <property type="component" value="Unassembled WGS sequence"/>
</dbReference>
<organism evidence="2 3">
    <name type="scientific">Flavobacterium fontis</name>
    <dbReference type="NCBI Taxonomy" id="1124188"/>
    <lineage>
        <taxon>Bacteria</taxon>
        <taxon>Pseudomonadati</taxon>
        <taxon>Bacteroidota</taxon>
        <taxon>Flavobacteriia</taxon>
        <taxon>Flavobacteriales</taxon>
        <taxon>Flavobacteriaceae</taxon>
        <taxon>Flavobacterium</taxon>
    </lineage>
</organism>
<evidence type="ECO:0000313" key="3">
    <source>
        <dbReference type="Proteomes" id="UP000184147"/>
    </source>
</evidence>
<sequence>MMIYKFRAILDAEDDIFRDIAIEDNATLEDLHNALVNAFGFDGTEVASFYTCDDTWNQEDEIPMFDTGDTPGEMRTMADFQLQDLLHEEQTKIIYVYDFISMWTFLVELAAIEEPVPGATYPELLFSHGEMPAEALEKQFEADGDYESYNDFEDELDEEDMDMFGGDDHFEDYGFEENWN</sequence>
<keyword evidence="3" id="KW-1185">Reference proteome</keyword>
<dbReference type="EMBL" id="FQVQ01000006">
    <property type="protein sequence ID" value="SHF31021.1"/>
    <property type="molecule type" value="Genomic_DNA"/>
</dbReference>